<feature type="region of interest" description="Disordered" evidence="1">
    <location>
        <begin position="2055"/>
        <end position="2090"/>
    </location>
</feature>
<feature type="compositionally biased region" description="Acidic residues" evidence="1">
    <location>
        <begin position="828"/>
        <end position="839"/>
    </location>
</feature>
<feature type="region of interest" description="Disordered" evidence="1">
    <location>
        <begin position="780"/>
        <end position="839"/>
    </location>
</feature>
<feature type="compositionally biased region" description="Basic and acidic residues" evidence="1">
    <location>
        <begin position="789"/>
        <end position="798"/>
    </location>
</feature>
<feature type="region of interest" description="Disordered" evidence="1">
    <location>
        <begin position="936"/>
        <end position="979"/>
    </location>
</feature>
<sequence>MMGGKGVVNSGQVHFLRDRNGRCMTDYNGKIILPQRRGPMDVSQALQKPKEELMPKARHGDTPDEHPAGAKRRRIAGKTHDQHGAYCDVAVSTPSPARPSPTSTPEKLVPRPRPSSTQLGKGIEKVMVCAGNALVAAAAPPAPTQAVAAAAAAPPAQQAATQMQMATAAPAAPPTQAATQMQMATVAPAAPPAQQAATQMAAAAPATPPVQQAATQMVVAAPAAPPVQQAATQAAQPFQVPRQADGSIDPRDLEIAVKSAVKSLTDQEHMALWNRMTRKTTSRECPPLLKENAKTPIFELFLACGGDVGKMTAVEEITLTNTDAEDTVWAWFTRDDLMKHYYGKTLICYQMSTNTIGTARVTKRTLHWSGQLTGNTALDVKKPPSNAKELVQAYVQYVNEPNQEIAETLSEVTEHARRATDNIATADSMAGGKKRKLPVVPQNIVAELTLAGAAGAVTETEKAGAVTENAGAVTEKAGAVTEKAGAVTENPMTEKASAVTENLGGAEAMAAALAIAHTSAEQLHAAFVWSCEVMLRGVYPDAVIMGLKERLQNSGDADVDFPTFCAVHSPYLNRSERPGAVAGGADEKIRADVASIFKCDPQPQPSSRLPLNPFKVCNLAHAGICESDPVFNGATVGSYNLYVMLGRRSAKVGPRLLRLAVGDVPASVGYHFMCRCFGRGDFCLFARAEQVDVAGAPGAGRHVALAANDDICAVSTSQQVFRRVLLKVSLFSHEPAKEFDWWAARVVEETSFDVPLVARLRQPRKAKVAEGPKAALPFGITCEEDDVKGDEGHDDKDTQGSSDGDGGMADVGAVDGGDGFDAGISSESELDPAAESDQDYASEQTGFNWVFSGAADSEGAPPVPWNAAGLKGYGFAPSNSGLTWARCLDDMGAVFCCATLGQRAPAKRKFKALMKQLKTEKRKTFHLRRSPVMPAVASKGVDPKKPATAKKPVNKWRQNPPQHCESCDQDTHSLDRDAPPGRPVHLAWTKTAADHRLKSGYPLCGRECYKCGDARRSNFHNIPQQQLLDQRKMPPELGERFCCLRKKKVGGESYHESQEKVDVNAYKTHDREEAATEFFREGSWIELWKFVGGHRMRMTKETHTEEQAIQAVLAKYPRYSCDYEEEGVMGVEIEDEHRGIKRFKRGVKKSQDKIKERMHEDLKAKHLRIPVRCGKQPASSVGDPEHVLTPAKRSGSCLGSAACSDVPGQKNKKSKGDDLLMESATAMLAEHKEKFTIDLSCQLSDLAEVLETRHSVLEKIRISFKDVVLGKDTDIQRNQVSQVLSSATAELLLSMMTTEIQKVADESIAKSQRALVLYIVDRFWRAQDVSIIVTLSKVLLSVAPELDNVKLSELNVAADSGEFIEGKWARQAVADLTMIVVGGQVLECHMHSGEQSRELRAKCLMIAEHKDKLSSRRKAFFKTVHGAHAKHGGTALDIIEGVYRAAATRREPATSDLGALAGFAGELRDELQAALKVGWREAGNALIERIDPDDDAGVECLNKLKALGEYSGQLDAQPAEKVTEELTAIGNAVASTLLAMLDGLLEEVQRHSAILGQICDGPPVKQGNDAGDSAGGGPEAVGAAAAADGADIDECALIFNLHCWILGILMHYDTFANQKIKQCNEISDLHAAVINEAPRDLNTDDATRLAFTTWSKYWQMERNIKEGSRVLADDCGNELNAFTQKAAAHKYLFQGCYDEKAGVSPAELIPGMAAGRSIHKASDAAKSIENDIFRGGMVEVVAAMEGLHKAKSEAPDVFTKCNDMDKINAKLECELTSRATWPKAKCESALTAMEQFSSKEHEVVVKAAEVVVQQSGVWHQIAEKALNNMSWFAQDCQRKRDVEHCAAELSAFVECAKPQLANMMAEVMIASAILMYQKALQQKVLDISQSDAPSTSGGADDVGAGAGGSASSASSAPAVGGLKIKKLQKKPAFLLFLRAHAHRADPAALWADAARHTQGYAKQARTIAELQRMGQQAIAFGQAACAALPRAILHGAPLPATCLASSGLGGLVHKPHGALRADDTFRARPYGPRAVRGLVRHLRGSSSERHLGRLRRRVPQHGAAPVQDGESWARPLVPRSPWQQEKGRRNRTVPLLSVDLEAARHAPAPWRQQV</sequence>
<evidence type="ECO:0000313" key="2">
    <source>
        <dbReference type="EMBL" id="CAK0863639.1"/>
    </source>
</evidence>
<feature type="region of interest" description="Disordered" evidence="1">
    <location>
        <begin position="34"/>
        <end position="119"/>
    </location>
</feature>
<organism evidence="2 3">
    <name type="scientific">Prorocentrum cordatum</name>
    <dbReference type="NCBI Taxonomy" id="2364126"/>
    <lineage>
        <taxon>Eukaryota</taxon>
        <taxon>Sar</taxon>
        <taxon>Alveolata</taxon>
        <taxon>Dinophyceae</taxon>
        <taxon>Prorocentrales</taxon>
        <taxon>Prorocentraceae</taxon>
        <taxon>Prorocentrum</taxon>
    </lineage>
</organism>
<feature type="compositionally biased region" description="Low complexity" evidence="1">
    <location>
        <begin position="92"/>
        <end position="105"/>
    </location>
</feature>
<name>A0ABN9UUJ6_9DINO</name>
<dbReference type="Proteomes" id="UP001189429">
    <property type="component" value="Unassembled WGS sequence"/>
</dbReference>
<dbReference type="EMBL" id="CAUYUJ010016282">
    <property type="protein sequence ID" value="CAK0863639.1"/>
    <property type="molecule type" value="Genomic_DNA"/>
</dbReference>
<comment type="caution">
    <text evidence="2">The sequence shown here is derived from an EMBL/GenBank/DDBJ whole genome shotgun (WGS) entry which is preliminary data.</text>
</comment>
<accession>A0ABN9UUJ6</accession>
<evidence type="ECO:0000313" key="3">
    <source>
        <dbReference type="Proteomes" id="UP001189429"/>
    </source>
</evidence>
<reference evidence="2" key="1">
    <citation type="submission" date="2023-10" db="EMBL/GenBank/DDBJ databases">
        <authorList>
            <person name="Chen Y."/>
            <person name="Shah S."/>
            <person name="Dougan E. K."/>
            <person name="Thang M."/>
            <person name="Chan C."/>
        </authorList>
    </citation>
    <scope>NUCLEOTIDE SEQUENCE [LARGE SCALE GENOMIC DNA]</scope>
</reference>
<gene>
    <name evidence="2" type="ORF">PCOR1329_LOCUS51738</name>
</gene>
<keyword evidence="3" id="KW-1185">Reference proteome</keyword>
<feature type="compositionally biased region" description="Low complexity" evidence="1">
    <location>
        <begin position="1894"/>
        <end position="1916"/>
    </location>
</feature>
<evidence type="ECO:0008006" key="4">
    <source>
        <dbReference type="Google" id="ProtNLM"/>
    </source>
</evidence>
<evidence type="ECO:0000256" key="1">
    <source>
        <dbReference type="SAM" id="MobiDB-lite"/>
    </source>
</evidence>
<feature type="region of interest" description="Disordered" evidence="1">
    <location>
        <begin position="1890"/>
        <end position="1916"/>
    </location>
</feature>
<feature type="compositionally biased region" description="Basic and acidic residues" evidence="1">
    <location>
        <begin position="965"/>
        <end position="979"/>
    </location>
</feature>
<feature type="compositionally biased region" description="Gly residues" evidence="1">
    <location>
        <begin position="803"/>
        <end position="820"/>
    </location>
</feature>
<feature type="compositionally biased region" description="Basic and acidic residues" evidence="1">
    <location>
        <begin position="48"/>
        <end position="68"/>
    </location>
</feature>
<protein>
    <recommendedName>
        <fullName evidence="4">PARP</fullName>
    </recommendedName>
</protein>
<proteinExistence type="predicted"/>